<protein>
    <recommendedName>
        <fullName evidence="1">Ig-like domain-containing protein</fullName>
    </recommendedName>
</protein>
<gene>
    <name evidence="2" type="ORF">KUTeg_010635</name>
</gene>
<dbReference type="PROSITE" id="PS50835">
    <property type="entry name" value="IG_LIKE"/>
    <property type="match status" value="1"/>
</dbReference>
<evidence type="ECO:0000259" key="1">
    <source>
        <dbReference type="PROSITE" id="PS50835"/>
    </source>
</evidence>
<keyword evidence="3" id="KW-1185">Reference proteome</keyword>
<dbReference type="EMBL" id="JARBDR010000486">
    <property type="protein sequence ID" value="KAJ8311822.1"/>
    <property type="molecule type" value="Genomic_DNA"/>
</dbReference>
<reference evidence="2 3" key="1">
    <citation type="submission" date="2022-12" db="EMBL/GenBank/DDBJ databases">
        <title>Chromosome-level genome of Tegillarca granosa.</title>
        <authorList>
            <person name="Kim J."/>
        </authorList>
    </citation>
    <scope>NUCLEOTIDE SEQUENCE [LARGE SCALE GENOMIC DNA]</scope>
    <source>
        <strain evidence="2">Teg-2019</strain>
        <tissue evidence="2">Adductor muscle</tissue>
    </source>
</reference>
<feature type="domain" description="Ig-like" evidence="1">
    <location>
        <begin position="206"/>
        <end position="245"/>
    </location>
</feature>
<organism evidence="2 3">
    <name type="scientific">Tegillarca granosa</name>
    <name type="common">Malaysian cockle</name>
    <name type="synonym">Anadara granosa</name>
    <dbReference type="NCBI Taxonomy" id="220873"/>
    <lineage>
        <taxon>Eukaryota</taxon>
        <taxon>Metazoa</taxon>
        <taxon>Spiralia</taxon>
        <taxon>Lophotrochozoa</taxon>
        <taxon>Mollusca</taxon>
        <taxon>Bivalvia</taxon>
        <taxon>Autobranchia</taxon>
        <taxon>Pteriomorphia</taxon>
        <taxon>Arcoida</taxon>
        <taxon>Arcoidea</taxon>
        <taxon>Arcidae</taxon>
        <taxon>Tegillarca</taxon>
    </lineage>
</organism>
<dbReference type="Proteomes" id="UP001217089">
    <property type="component" value="Unassembled WGS sequence"/>
</dbReference>
<accession>A0ABQ9F6B3</accession>
<proteinExistence type="predicted"/>
<evidence type="ECO:0000313" key="3">
    <source>
        <dbReference type="Proteomes" id="UP001217089"/>
    </source>
</evidence>
<sequence>MAEWSQIWLTVRIQLPTDCSFIFLYIISNVVGQVTCTLYDNCGDILYFCTGVSSQNVTITEDTVYIMNNVVGQVICTLYGNYGDILYFCTGVSSQSVTIIEDTVYVKKNAIGQVTCTLNGNCGGIGWYLSSITAAIAMTFVGLSCQNTTNGFYQTCDNQNHQYTLYFTGTTNLHGQTLRCTCIGEGCTPQQTVSDTAAISIIVPVPSVALEGISGQQITVTAGQSKSITCVTGASRPASHILWYI</sequence>
<comment type="caution">
    <text evidence="2">The sequence shown here is derived from an EMBL/GenBank/DDBJ whole genome shotgun (WGS) entry which is preliminary data.</text>
</comment>
<name>A0ABQ9F6B3_TEGGR</name>
<dbReference type="InterPro" id="IPR007110">
    <property type="entry name" value="Ig-like_dom"/>
</dbReference>
<evidence type="ECO:0000313" key="2">
    <source>
        <dbReference type="EMBL" id="KAJ8311822.1"/>
    </source>
</evidence>